<dbReference type="EMBL" id="CP025536">
    <property type="protein sequence ID" value="AUW96076.1"/>
    <property type="molecule type" value="Genomic_DNA"/>
</dbReference>
<evidence type="ECO:0000313" key="1">
    <source>
        <dbReference type="EMBL" id="AUW96076.1"/>
    </source>
</evidence>
<evidence type="ECO:0008006" key="3">
    <source>
        <dbReference type="Google" id="ProtNLM"/>
    </source>
</evidence>
<sequence>MKKNSLIVSLVIILIVFLIGGCRMKEKETLTKRQQDNVVKRIVRVYDIHSIEFTKFSKDQKTGSYHLLFVINGDRKYKTGLTVSEIDRFNNSTDDISLSPGDIFNKFKRDLSSHHSQREFEKVKITYLEQ</sequence>
<organism evidence="1 2">
    <name type="scientific">Streptococcus pluranimalium</name>
    <dbReference type="NCBI Taxonomy" id="82348"/>
    <lineage>
        <taxon>Bacteria</taxon>
        <taxon>Bacillati</taxon>
        <taxon>Bacillota</taxon>
        <taxon>Bacilli</taxon>
        <taxon>Lactobacillales</taxon>
        <taxon>Streptococcaceae</taxon>
        <taxon>Streptococcus</taxon>
    </lineage>
</organism>
<accession>A0A2L0D2P5</accession>
<evidence type="ECO:0000313" key="2">
    <source>
        <dbReference type="Proteomes" id="UP000238956"/>
    </source>
</evidence>
<reference evidence="1 2" key="1">
    <citation type="submission" date="2017-12" db="EMBL/GenBank/DDBJ databases">
        <authorList>
            <person name="Hurst M.R.H."/>
        </authorList>
    </citation>
    <scope>NUCLEOTIDE SEQUENCE [LARGE SCALE GENOMIC DNA]</scope>
    <source>
        <strain evidence="1 2">TH11417</strain>
    </source>
</reference>
<dbReference type="KEGG" id="splr:C0J00_02520"/>
<reference evidence="1 2" key="2">
    <citation type="submission" date="2018-02" db="EMBL/GenBank/DDBJ databases">
        <title>Whole genome sequencing analysis of Streptococcus pluranimalium isolated from cattle infected mastitis in China.</title>
        <authorList>
            <person name="Zhang J.-R."/>
            <person name="Hu G.-Z."/>
        </authorList>
    </citation>
    <scope>NUCLEOTIDE SEQUENCE [LARGE SCALE GENOMIC DNA]</scope>
    <source>
        <strain evidence="1 2">TH11417</strain>
    </source>
</reference>
<keyword evidence="2" id="KW-1185">Reference proteome</keyword>
<name>A0A2L0D2P5_9STRE</name>
<proteinExistence type="predicted"/>
<dbReference type="Proteomes" id="UP000238956">
    <property type="component" value="Chromosome"/>
</dbReference>
<protein>
    <recommendedName>
        <fullName evidence="3">DUF1433 domain-containing protein</fullName>
    </recommendedName>
</protein>
<dbReference type="AlphaFoldDB" id="A0A2L0D2P5"/>
<gene>
    <name evidence="1" type="ORF">C0J00_02520</name>
</gene>
<dbReference type="PROSITE" id="PS51257">
    <property type="entry name" value="PROKAR_LIPOPROTEIN"/>
    <property type="match status" value="1"/>
</dbReference>